<evidence type="ECO:0000313" key="5">
    <source>
        <dbReference type="EMBL" id="WAQ93558.1"/>
    </source>
</evidence>
<keyword evidence="1" id="KW-0880">Kelch repeat</keyword>
<dbReference type="PANTHER" id="PTHR46376">
    <property type="entry name" value="LEUCINE-ZIPPER-LIKE TRANSCRIPTIONAL REGULATOR 1"/>
    <property type="match status" value="1"/>
</dbReference>
<dbReference type="EMBL" id="CP111012">
    <property type="protein sequence ID" value="WAQ93558.1"/>
    <property type="molecule type" value="Genomic_DNA"/>
</dbReference>
<dbReference type="Pfam" id="PF24981">
    <property type="entry name" value="Beta-prop_ATRN-LZTR1"/>
    <property type="match status" value="1"/>
</dbReference>
<feature type="region of interest" description="Disordered" evidence="3">
    <location>
        <begin position="125"/>
        <end position="161"/>
    </location>
</feature>
<proteinExistence type="predicted"/>
<evidence type="ECO:0000256" key="1">
    <source>
        <dbReference type="ARBA" id="ARBA00022441"/>
    </source>
</evidence>
<dbReference type="InterPro" id="IPR015915">
    <property type="entry name" value="Kelch-typ_b-propeller"/>
</dbReference>
<gene>
    <name evidence="5" type="ORF">MAR_006029</name>
</gene>
<evidence type="ECO:0000313" key="6">
    <source>
        <dbReference type="Proteomes" id="UP001164746"/>
    </source>
</evidence>
<keyword evidence="2" id="KW-0677">Repeat</keyword>
<dbReference type="InterPro" id="IPR056737">
    <property type="entry name" value="Beta-prop_ATRN-MKLN-like"/>
</dbReference>
<evidence type="ECO:0000256" key="3">
    <source>
        <dbReference type="SAM" id="MobiDB-lite"/>
    </source>
</evidence>
<dbReference type="InterPro" id="IPR051568">
    <property type="entry name" value="LZTR1/Attractin"/>
</dbReference>
<organism evidence="5 6">
    <name type="scientific">Mya arenaria</name>
    <name type="common">Soft-shell clam</name>
    <dbReference type="NCBI Taxonomy" id="6604"/>
    <lineage>
        <taxon>Eukaryota</taxon>
        <taxon>Metazoa</taxon>
        <taxon>Spiralia</taxon>
        <taxon>Lophotrochozoa</taxon>
        <taxon>Mollusca</taxon>
        <taxon>Bivalvia</taxon>
        <taxon>Autobranchia</taxon>
        <taxon>Heteroconchia</taxon>
        <taxon>Euheterodonta</taxon>
        <taxon>Imparidentia</taxon>
        <taxon>Neoheterodontei</taxon>
        <taxon>Myida</taxon>
        <taxon>Myoidea</taxon>
        <taxon>Myidae</taxon>
        <taxon>Mya</taxon>
    </lineage>
</organism>
<feature type="compositionally biased region" description="Polar residues" evidence="3">
    <location>
        <begin position="139"/>
        <end position="148"/>
    </location>
</feature>
<reference evidence="5" key="1">
    <citation type="submission" date="2022-11" db="EMBL/GenBank/DDBJ databases">
        <title>Centuries of genome instability and evolution in soft-shell clam transmissible cancer (bioRxiv).</title>
        <authorList>
            <person name="Hart S.F.M."/>
            <person name="Yonemitsu M.A."/>
            <person name="Giersch R.M."/>
            <person name="Beal B.F."/>
            <person name="Arriagada G."/>
            <person name="Davis B.W."/>
            <person name="Ostrander E.A."/>
            <person name="Goff S.P."/>
            <person name="Metzger M.J."/>
        </authorList>
    </citation>
    <scope>NUCLEOTIDE SEQUENCE</scope>
    <source>
        <strain evidence="5">MELC-2E11</strain>
        <tissue evidence="5">Siphon/mantle</tissue>
    </source>
</reference>
<dbReference type="SUPFAM" id="SSF117281">
    <property type="entry name" value="Kelch motif"/>
    <property type="match status" value="1"/>
</dbReference>
<sequence>MLIFGGEFGDSLTESSLWIINPDDEEWEQVKPKQSSRDQPGGRHGHSAVMFNKHMVIYGGSCDLVPKAELWSYSLGSERWTQIMMNDSTPARMYHSALFVTPSAENNAIKASSMPYLQKKIAKMKLERPRSSPGERSSIASTSGNSVNCGIDNPGVSDSTEELIRESSVQHLYQDGGQVDSISKGRSVFERSLSYTTELERSQKRSESVLLPNECETMEIIELENCLSRTRSKSTGEVHTCFLDKQRSEKVTYSKETEEVQILAVKARRSDQRGVTVYPDTKQREVTGSHYSVDSRETTFMSSDGTEQGGPRLYQKKQQQANNRVIKPTVPQESPYILVIGGRDNQTVNFGIKPLQLWKLQILKLHSLF</sequence>
<keyword evidence="6" id="KW-1185">Reference proteome</keyword>
<name>A0ABY7D8E9_MYAAR</name>
<dbReference type="Gene3D" id="2.120.10.80">
    <property type="entry name" value="Kelch-type beta propeller"/>
    <property type="match status" value="1"/>
</dbReference>
<evidence type="ECO:0000259" key="4">
    <source>
        <dbReference type="Pfam" id="PF24981"/>
    </source>
</evidence>
<protein>
    <submittedName>
        <fullName evidence="5">GEFF-like protein</fullName>
    </submittedName>
</protein>
<evidence type="ECO:0000256" key="2">
    <source>
        <dbReference type="ARBA" id="ARBA00022737"/>
    </source>
</evidence>
<feature type="domain" description="Attractin/MKLN-like beta-propeller" evidence="4">
    <location>
        <begin position="1"/>
        <end position="104"/>
    </location>
</feature>
<dbReference type="Proteomes" id="UP001164746">
    <property type="component" value="Chromosome 1"/>
</dbReference>
<accession>A0ABY7D8E9</accession>
<dbReference type="PANTHER" id="PTHR46376:SF1">
    <property type="entry name" value="LEUCINE-ZIPPER-LIKE TRANSCRIPTIONAL REGULATOR 1"/>
    <property type="match status" value="1"/>
</dbReference>